<dbReference type="InterPro" id="IPR006140">
    <property type="entry name" value="D-isomer_DH_NAD-bd"/>
</dbReference>
<reference evidence="8 9" key="1">
    <citation type="submission" date="2019-04" db="EMBL/GenBank/DDBJ databases">
        <title>Streptomyces lasaliensis sp.nov., an Actinomycete isolated from soil which produces the polyether antibiotic lasalocid.</title>
        <authorList>
            <person name="Erwin G."/>
            <person name="Haber C."/>
        </authorList>
    </citation>
    <scope>NUCLEOTIDE SEQUENCE [LARGE SCALE GENOMIC DNA]</scope>
    <source>
        <strain evidence="8 9">DSM 40089</strain>
    </source>
</reference>
<proteinExistence type="inferred from homology"/>
<feature type="domain" description="D-isomer specific 2-hydroxyacid dehydrogenase NAD-binding" evidence="7">
    <location>
        <begin position="184"/>
        <end position="365"/>
    </location>
</feature>
<evidence type="ECO:0000259" key="7">
    <source>
        <dbReference type="Pfam" id="PF02826"/>
    </source>
</evidence>
<dbReference type="Proteomes" id="UP000308632">
    <property type="component" value="Unassembled WGS sequence"/>
</dbReference>
<evidence type="ECO:0000256" key="1">
    <source>
        <dbReference type="ARBA" id="ARBA00005854"/>
    </source>
</evidence>
<evidence type="ECO:0000256" key="3">
    <source>
        <dbReference type="ARBA" id="ARBA00023027"/>
    </source>
</evidence>
<keyword evidence="3" id="KW-0520">NAD</keyword>
<feature type="region of interest" description="Disordered" evidence="5">
    <location>
        <begin position="1"/>
        <end position="33"/>
    </location>
</feature>
<dbReference type="Pfam" id="PF02826">
    <property type="entry name" value="2-Hacid_dh_C"/>
    <property type="match status" value="1"/>
</dbReference>
<dbReference type="SUPFAM" id="SSF52283">
    <property type="entry name" value="Formate/glycerate dehydrogenase catalytic domain-like"/>
    <property type="match status" value="1"/>
</dbReference>
<comment type="caution">
    <text evidence="8">The sequence shown here is derived from an EMBL/GenBank/DDBJ whole genome shotgun (WGS) entry which is preliminary data.</text>
</comment>
<comment type="similarity">
    <text evidence="1 4">Belongs to the D-isomer specific 2-hydroxyacid dehydrogenase family.</text>
</comment>
<dbReference type="Gene3D" id="3.40.50.720">
    <property type="entry name" value="NAD(P)-binding Rossmann-like Domain"/>
    <property type="match status" value="2"/>
</dbReference>
<dbReference type="PROSITE" id="PS00670">
    <property type="entry name" value="D_2_HYDROXYACID_DH_2"/>
    <property type="match status" value="1"/>
</dbReference>
<dbReference type="SUPFAM" id="SSF51735">
    <property type="entry name" value="NAD(P)-binding Rossmann-fold domains"/>
    <property type="match status" value="1"/>
</dbReference>
<feature type="domain" description="D-isomer specific 2-hydroxyacid dehydrogenase catalytic" evidence="6">
    <location>
        <begin position="94"/>
        <end position="390"/>
    </location>
</feature>
<accession>A0A4U5WWH1</accession>
<dbReference type="GO" id="GO:0016616">
    <property type="term" value="F:oxidoreductase activity, acting on the CH-OH group of donors, NAD or NADP as acceptor"/>
    <property type="evidence" value="ECO:0007669"/>
    <property type="project" value="InterPro"/>
</dbReference>
<organism evidence="8 9">
    <name type="scientific">Streptomyces galbus</name>
    <dbReference type="NCBI Taxonomy" id="33898"/>
    <lineage>
        <taxon>Bacteria</taxon>
        <taxon>Bacillati</taxon>
        <taxon>Actinomycetota</taxon>
        <taxon>Actinomycetes</taxon>
        <taxon>Kitasatosporales</taxon>
        <taxon>Streptomycetaceae</taxon>
        <taxon>Streptomyces</taxon>
    </lineage>
</organism>
<name>A0A4U5WWH1_STRGB</name>
<dbReference type="InterPro" id="IPR029753">
    <property type="entry name" value="D-isomer_DH_CS"/>
</dbReference>
<dbReference type="Pfam" id="PF00389">
    <property type="entry name" value="2-Hacid_dh"/>
    <property type="match status" value="1"/>
</dbReference>
<protein>
    <submittedName>
        <fullName evidence="8">Oxidoreductase</fullName>
    </submittedName>
</protein>
<dbReference type="InterPro" id="IPR050418">
    <property type="entry name" value="D-iso_2-hydroxyacid_DH_PdxB"/>
</dbReference>
<feature type="compositionally biased region" description="Basic and acidic residues" evidence="5">
    <location>
        <begin position="14"/>
        <end position="33"/>
    </location>
</feature>
<dbReference type="EMBL" id="SZPR01000021">
    <property type="protein sequence ID" value="TKT06620.1"/>
    <property type="molecule type" value="Genomic_DNA"/>
</dbReference>
<dbReference type="InterPro" id="IPR006139">
    <property type="entry name" value="D-isomer_2_OHA_DH_cat_dom"/>
</dbReference>
<evidence type="ECO:0000256" key="5">
    <source>
        <dbReference type="SAM" id="MobiDB-lite"/>
    </source>
</evidence>
<evidence type="ECO:0000313" key="8">
    <source>
        <dbReference type="EMBL" id="TKT06620.1"/>
    </source>
</evidence>
<dbReference type="AlphaFoldDB" id="A0A4U5WWH1"/>
<dbReference type="PANTHER" id="PTHR43761">
    <property type="entry name" value="D-ISOMER SPECIFIC 2-HYDROXYACID DEHYDROGENASE FAMILY PROTEIN (AFU_ORTHOLOGUE AFUA_1G13630)"/>
    <property type="match status" value="1"/>
</dbReference>
<evidence type="ECO:0000313" key="9">
    <source>
        <dbReference type="Proteomes" id="UP000308632"/>
    </source>
</evidence>
<gene>
    <name evidence="8" type="ORF">E4U92_26595</name>
</gene>
<dbReference type="GO" id="GO:0051287">
    <property type="term" value="F:NAD binding"/>
    <property type="evidence" value="ECO:0007669"/>
    <property type="project" value="InterPro"/>
</dbReference>
<evidence type="ECO:0000259" key="6">
    <source>
        <dbReference type="Pfam" id="PF00389"/>
    </source>
</evidence>
<evidence type="ECO:0000256" key="4">
    <source>
        <dbReference type="RuleBase" id="RU003719"/>
    </source>
</evidence>
<keyword evidence="2 4" id="KW-0560">Oxidoreductase</keyword>
<evidence type="ECO:0000256" key="2">
    <source>
        <dbReference type="ARBA" id="ARBA00023002"/>
    </source>
</evidence>
<sequence length="400" mass="42873">MRPKAEQSRSAADGARRRQCRPDTGRTDDWEDRVTATPDHAAAGRVLVVDPALGDQALTELTALNDLGLVPTVNLRRVTDPALRSRLEADWDTVDFDGFAEEELARQLEDEGRGYQVLKCRAGIPLTRNVLERATAEGLRRRLVLVGRAAAGSDTFDHAAAQRLGVAIRTTPGANAAAVAELTVSLILDALRGIARRDRDLRQGSWSAAVEGLPVSSLDGARVGLVGSGAIARRTAELVRPFGAEAWVFGSPRFTPERAAGWPGRRVETLPELLAGCDVVSVHVPASAETDGLIGAEELRLMRPGSVLINTARASVVREDALDRALRDPDSGPWRAAVDVFESEGADFTSVLADNPYCTLSPHVAGMTRAAMRTASHRLVEQFASFVNETGLVRAVPAES</sequence>
<dbReference type="InterPro" id="IPR036291">
    <property type="entry name" value="NAD(P)-bd_dom_sf"/>
</dbReference>
<dbReference type="PANTHER" id="PTHR43761:SF1">
    <property type="entry name" value="D-ISOMER SPECIFIC 2-HYDROXYACID DEHYDROGENASE CATALYTIC DOMAIN-CONTAINING PROTEIN-RELATED"/>
    <property type="match status" value="1"/>
</dbReference>